<proteinExistence type="predicted"/>
<feature type="domain" description="DUF4368" evidence="1">
    <location>
        <begin position="8"/>
        <end position="61"/>
    </location>
</feature>
<reference evidence="2 3" key="1">
    <citation type="submission" date="2022-01" db="EMBL/GenBank/DDBJ databases">
        <title>Collection of gut derived symbiotic bacterial strains cultured from healthy donors.</title>
        <authorList>
            <person name="Lin H."/>
            <person name="Kohout C."/>
            <person name="Waligurski E."/>
            <person name="Pamer E.G."/>
        </authorList>
    </citation>
    <scope>NUCLEOTIDE SEQUENCE [LARGE SCALE GENOMIC DNA]</scope>
    <source>
        <strain evidence="2 3">DFI.3.7</strain>
    </source>
</reference>
<dbReference type="Proteomes" id="UP001200313">
    <property type="component" value="Unassembled WGS sequence"/>
</dbReference>
<dbReference type="Pfam" id="PF14287">
    <property type="entry name" value="DUF4368"/>
    <property type="match status" value="1"/>
</dbReference>
<gene>
    <name evidence="2" type="ORF">L0P79_05460</name>
</gene>
<dbReference type="InterPro" id="IPR025378">
    <property type="entry name" value="DUF4368"/>
</dbReference>
<evidence type="ECO:0000313" key="3">
    <source>
        <dbReference type="Proteomes" id="UP001200313"/>
    </source>
</evidence>
<accession>A0ABS9M6Z9</accession>
<keyword evidence="3" id="KW-1185">Reference proteome</keyword>
<sequence length="76" mass="8489">MGNGDQHRGFIAKAKRYTDIAELTPELLRLFIQKIVVHEKSEKWSKHAPQRVEIHYTDIGCIGIDAAQTQAAGESA</sequence>
<name>A0ABS9M6Z9_9FIRM</name>
<organism evidence="2 3">
    <name type="scientific">Intestinimonas massiliensis</name>
    <name type="common">ex Afouda et al. 2020</name>
    <dbReference type="NCBI Taxonomy" id="1673721"/>
    <lineage>
        <taxon>Bacteria</taxon>
        <taxon>Bacillati</taxon>
        <taxon>Bacillota</taxon>
        <taxon>Clostridia</taxon>
        <taxon>Eubacteriales</taxon>
        <taxon>Intestinimonas</taxon>
    </lineage>
</organism>
<protein>
    <submittedName>
        <fullName evidence="2">DUF4368 domain-containing protein</fullName>
    </submittedName>
</protein>
<comment type="caution">
    <text evidence="2">The sequence shown here is derived from an EMBL/GenBank/DDBJ whole genome shotgun (WGS) entry which is preliminary data.</text>
</comment>
<evidence type="ECO:0000259" key="1">
    <source>
        <dbReference type="Pfam" id="PF14287"/>
    </source>
</evidence>
<dbReference type="EMBL" id="JAKNJB010000007">
    <property type="protein sequence ID" value="MCG4526526.1"/>
    <property type="molecule type" value="Genomic_DNA"/>
</dbReference>
<dbReference type="RefSeq" id="WP_238073513.1">
    <property type="nucleotide sequence ID" value="NZ_JAKNJB010000007.1"/>
</dbReference>
<evidence type="ECO:0000313" key="2">
    <source>
        <dbReference type="EMBL" id="MCG4526526.1"/>
    </source>
</evidence>